<gene>
    <name evidence="1" type="ORF">PPENT_87.1.T0100014</name>
</gene>
<evidence type="ECO:0000313" key="2">
    <source>
        <dbReference type="Proteomes" id="UP000689195"/>
    </source>
</evidence>
<sequence>MVGIIWKIKSKGRKMDSNLKQCNYEKCRRILFKYSTGNKQGQWKTLIENYWSEAKVYEVGEYQDGIRKDWKYIYKNQKMIGGRYNQEDQKHGKWVELSKNFQDDIQVKYNGEYKNGKKIGLWDIEYWCERRNHFIKIGGGAYNEVGDGLQSGNWVEISDNKNFEYDEQIIYIGKYKNGKKVGRWDIWCDVFDEKIFKIMQQNYINMYSSGGVLYDEAGEGLKIGEWIDFNEGFDEQKQVTYHGEYKNDKKVGMWDIWNLCLSKYDQLEKYIGGGLYDEDGEEIKLGKWVQVSDIFRSCSATYNREYKNGKKVGQNLNKGFLYQCLQLYFFEVSITIPIYEAKGKAYGEGLENTSSGLVNSSLGLCLEANQPRLTGDISQRSSFINSHLYLNIQKIDLNCQLSLYLSQNTKTKYKFSRQLMQLFKCNNNQFLYSFDENTLVDQFQQIEEILVI</sequence>
<reference evidence="1" key="1">
    <citation type="submission" date="2021-01" db="EMBL/GenBank/DDBJ databases">
        <authorList>
            <consortium name="Genoscope - CEA"/>
            <person name="William W."/>
        </authorList>
    </citation>
    <scope>NUCLEOTIDE SEQUENCE</scope>
</reference>
<evidence type="ECO:0000313" key="1">
    <source>
        <dbReference type="EMBL" id="CAD8141247.1"/>
    </source>
</evidence>
<dbReference type="Proteomes" id="UP000689195">
    <property type="component" value="Unassembled WGS sequence"/>
</dbReference>
<dbReference type="PANTHER" id="PTHR33706">
    <property type="entry name" value="MORN VARIANT REPEAT PROTEIN"/>
    <property type="match status" value="1"/>
</dbReference>
<dbReference type="OrthoDB" id="298777at2759"/>
<dbReference type="EMBL" id="CAJJDO010000010">
    <property type="protein sequence ID" value="CAD8141247.1"/>
    <property type="molecule type" value="Genomic_DNA"/>
</dbReference>
<name>A0A8S1SPV2_9CILI</name>
<proteinExistence type="predicted"/>
<protein>
    <submittedName>
        <fullName evidence="1">Uncharacterized protein</fullName>
    </submittedName>
</protein>
<accession>A0A8S1SPV2</accession>
<keyword evidence="2" id="KW-1185">Reference proteome</keyword>
<comment type="caution">
    <text evidence="1">The sequence shown here is derived from an EMBL/GenBank/DDBJ whole genome shotgun (WGS) entry which is preliminary data.</text>
</comment>
<dbReference type="AlphaFoldDB" id="A0A8S1SPV2"/>
<dbReference type="PANTHER" id="PTHR33706:SF1">
    <property type="entry name" value="TPR REPEAT PROTEIN"/>
    <property type="match status" value="1"/>
</dbReference>
<organism evidence="1 2">
    <name type="scientific">Paramecium pentaurelia</name>
    <dbReference type="NCBI Taxonomy" id="43138"/>
    <lineage>
        <taxon>Eukaryota</taxon>
        <taxon>Sar</taxon>
        <taxon>Alveolata</taxon>
        <taxon>Ciliophora</taxon>
        <taxon>Intramacronucleata</taxon>
        <taxon>Oligohymenophorea</taxon>
        <taxon>Peniculida</taxon>
        <taxon>Parameciidae</taxon>
        <taxon>Paramecium</taxon>
    </lineage>
</organism>